<dbReference type="Gene3D" id="2.60.40.2580">
    <property type="match status" value="1"/>
</dbReference>
<gene>
    <name evidence="2" type="ORF">MUN53_08400</name>
</gene>
<keyword evidence="3" id="KW-1185">Reference proteome</keyword>
<keyword evidence="1" id="KW-0732">Signal</keyword>
<evidence type="ECO:0000313" key="3">
    <source>
        <dbReference type="Proteomes" id="UP001165444"/>
    </source>
</evidence>
<evidence type="ECO:0008006" key="4">
    <source>
        <dbReference type="Google" id="ProtNLM"/>
    </source>
</evidence>
<dbReference type="RefSeq" id="WP_243324729.1">
    <property type="nucleotide sequence ID" value="NZ_JAKZMM010000017.1"/>
</dbReference>
<feature type="chain" id="PRO_5046112973" description="Major fimbrial subunit protein N-terminal domain-containing protein" evidence="1">
    <location>
        <begin position="30"/>
        <end position="524"/>
    </location>
</feature>
<sequence length="524" mass="57129">MNRLKDTYKHMAAVASALLLALSVLPACSDDEGGGPGEEEGKLYTVTLSLNPSARGAVTKANPDWATDTEDAELGAFERHIKDCVVAIFRDNAFVSSLSAGIQNVKEDITLDNSGTEHANNATKVGEATVELPAGNYTFYAFANLSSLDKITTGGTNAGTDLINKILTGDNGTLTPSALEALTVSLGDDPNLYNPEDEVYIPMSSYGETKVLESDDQMDITLFRMLGKVTLTIDNQTQGDLELSGITMGNFRRGDIFLVPYKSGNITLNDLTQNEESYQPKLPDETNNAKTHELKYEEAKTITAGQKSERFTFYEFETRSEQQGSNPVMKLTMNIVGKDDSEKDLGFSFMRRNDWLDIPVMVLPTDLTMSFKELNMPIGGTPSEITYNAQEPFVPAIQYSISKAGELRIDFTLGITGFNNIKLEYEPTTPHEVEQYTEAFLTENTNDLLYDATTQDGLAPRSELTINSTGDNSGNIVITSQELAYLGTATIELTLVATYTNAGDGTGRVIIPYTIILTNGKPAK</sequence>
<evidence type="ECO:0000313" key="2">
    <source>
        <dbReference type="EMBL" id="MCJ2380628.1"/>
    </source>
</evidence>
<proteinExistence type="predicted"/>
<comment type="caution">
    <text evidence="2">The sequence shown here is derived from an EMBL/GenBank/DDBJ whole genome shotgun (WGS) entry which is preliminary data.</text>
</comment>
<feature type="signal peptide" evidence="1">
    <location>
        <begin position="1"/>
        <end position="29"/>
    </location>
</feature>
<accession>A0ABT0C189</accession>
<protein>
    <recommendedName>
        <fullName evidence="4">Major fimbrial subunit protein N-terminal domain-containing protein</fullName>
    </recommendedName>
</protein>
<dbReference type="Proteomes" id="UP001165444">
    <property type="component" value="Unassembled WGS sequence"/>
</dbReference>
<evidence type="ECO:0000256" key="1">
    <source>
        <dbReference type="SAM" id="SignalP"/>
    </source>
</evidence>
<name>A0ABT0C189_9BACT</name>
<reference evidence="2 3" key="1">
    <citation type="submission" date="2022-03" db="EMBL/GenBank/DDBJ databases">
        <title>Parabacteroides sp. nov. isolated from swine feces.</title>
        <authorList>
            <person name="Bak J.E."/>
        </authorList>
    </citation>
    <scope>NUCLEOTIDE SEQUENCE [LARGE SCALE GENOMIC DNA]</scope>
    <source>
        <strain evidence="2 3">AGMB00274</strain>
    </source>
</reference>
<dbReference type="EMBL" id="JAKZMM010000017">
    <property type="protein sequence ID" value="MCJ2380628.1"/>
    <property type="molecule type" value="Genomic_DNA"/>
</dbReference>
<organism evidence="2 3">
    <name type="scientific">Parabacteroides faecalis</name>
    <dbReference type="NCBI Taxonomy" id="2924040"/>
    <lineage>
        <taxon>Bacteria</taxon>
        <taxon>Pseudomonadati</taxon>
        <taxon>Bacteroidota</taxon>
        <taxon>Bacteroidia</taxon>
        <taxon>Bacteroidales</taxon>
        <taxon>Tannerellaceae</taxon>
        <taxon>Parabacteroides</taxon>
    </lineage>
</organism>